<keyword evidence="1" id="KW-1133">Transmembrane helix</keyword>
<protein>
    <submittedName>
        <fullName evidence="2">Uncharacterized protein</fullName>
    </submittedName>
</protein>
<dbReference type="OrthoDB" id="5872222at2759"/>
<feature type="transmembrane region" description="Helical" evidence="1">
    <location>
        <begin position="34"/>
        <end position="55"/>
    </location>
</feature>
<proteinExistence type="predicted"/>
<organism evidence="2 3">
    <name type="scientific">Ancylostoma ceylanicum</name>
    <dbReference type="NCBI Taxonomy" id="53326"/>
    <lineage>
        <taxon>Eukaryota</taxon>
        <taxon>Metazoa</taxon>
        <taxon>Ecdysozoa</taxon>
        <taxon>Nematoda</taxon>
        <taxon>Chromadorea</taxon>
        <taxon>Rhabditida</taxon>
        <taxon>Rhabditina</taxon>
        <taxon>Rhabditomorpha</taxon>
        <taxon>Strongyloidea</taxon>
        <taxon>Ancylostomatidae</taxon>
        <taxon>Ancylostomatinae</taxon>
        <taxon>Ancylostoma</taxon>
    </lineage>
</organism>
<keyword evidence="1" id="KW-0472">Membrane</keyword>
<reference evidence="3" key="1">
    <citation type="journal article" date="2015" name="Nat. Genet.">
        <title>The genome and transcriptome of the zoonotic hookworm Ancylostoma ceylanicum identify infection-specific gene families.</title>
        <authorList>
            <person name="Schwarz E.M."/>
            <person name="Hu Y."/>
            <person name="Antoshechkin I."/>
            <person name="Miller M.M."/>
            <person name="Sternberg P.W."/>
            <person name="Aroian R.V."/>
        </authorList>
    </citation>
    <scope>NUCLEOTIDE SEQUENCE</scope>
    <source>
        <strain evidence="3">HY135</strain>
    </source>
</reference>
<evidence type="ECO:0000313" key="2">
    <source>
        <dbReference type="EMBL" id="EYC10128.1"/>
    </source>
</evidence>
<dbReference type="EMBL" id="JARK01001393">
    <property type="protein sequence ID" value="EYC10128.1"/>
    <property type="molecule type" value="Genomic_DNA"/>
</dbReference>
<keyword evidence="1" id="KW-0812">Transmembrane</keyword>
<dbReference type="PRINTS" id="PR01345">
    <property type="entry name" value="CERVTRCPTASE"/>
</dbReference>
<dbReference type="AlphaFoldDB" id="A0A016U6C4"/>
<sequence length="230" mass="26505">MQFLIVTYCLLDDMSVCAQVIYYFTAHILCSRPVGLTTSEAIFLGIICFTIYNLFKILKTRNPQVYLRAYKSYVRPVVESGITISNPFKKKDINLLESVQNSFTRKLMMRCFGMNYDQVPNGEKRCKILGLPTLQSRRIVADLTMTFKILKGKLSSNLTEFFEVSMTRTIIGKLKLNVPVARLRARSKFLTYRVLNEFSLLLAKNEHLLELSLQSFRKLVMKICLKPSNS</sequence>
<evidence type="ECO:0000256" key="1">
    <source>
        <dbReference type="SAM" id="Phobius"/>
    </source>
</evidence>
<gene>
    <name evidence="2" type="primary">Acey_s0057.g2777</name>
    <name evidence="2" type="ORF">Y032_0057g2777</name>
</gene>
<evidence type="ECO:0000313" key="3">
    <source>
        <dbReference type="Proteomes" id="UP000024635"/>
    </source>
</evidence>
<accession>A0A016U6C4</accession>
<dbReference type="Proteomes" id="UP000024635">
    <property type="component" value="Unassembled WGS sequence"/>
</dbReference>
<comment type="caution">
    <text evidence="2">The sequence shown here is derived from an EMBL/GenBank/DDBJ whole genome shotgun (WGS) entry which is preliminary data.</text>
</comment>
<dbReference type="STRING" id="53326.A0A016U6C4"/>
<keyword evidence="3" id="KW-1185">Reference proteome</keyword>
<name>A0A016U6C4_9BILA</name>